<reference evidence="3 4" key="1">
    <citation type="submission" date="2024-02" db="EMBL/GenBank/DDBJ databases">
        <title>Discinaceae phylogenomics.</title>
        <authorList>
            <person name="Dirks A.C."/>
            <person name="James T.Y."/>
        </authorList>
    </citation>
    <scope>NUCLEOTIDE SEQUENCE [LARGE SCALE GENOMIC DNA]</scope>
    <source>
        <strain evidence="3 4">ACD0624</strain>
    </source>
</reference>
<dbReference type="PANTHER" id="PTHR42951">
    <property type="entry name" value="METALLO-BETA-LACTAMASE DOMAIN-CONTAINING"/>
    <property type="match status" value="1"/>
</dbReference>
<dbReference type="Proteomes" id="UP001447188">
    <property type="component" value="Unassembled WGS sequence"/>
</dbReference>
<dbReference type="Gene3D" id="3.60.15.10">
    <property type="entry name" value="Ribonuclease Z/Hydroxyacylglutathione hydrolase-like"/>
    <property type="match status" value="1"/>
</dbReference>
<name>A0ABR3GN02_9PEZI</name>
<protein>
    <recommendedName>
        <fullName evidence="2">Metallo-beta-lactamase domain-containing protein</fullName>
    </recommendedName>
</protein>
<sequence>MRLSLLSAASAFFTTALSHHGHFIRSDDAPQYAPVPATAIGPVIPSTGYLVQSFGGGAYVVLDGSYQSLFFVSTKGVIVVDCPPTLGHNLLYAIGNTTDIPVTHFVYSHSHGDHVGGASLFNNGKVIYIAHEDTKSRLSETPDAKRPLPSVTFKDNKTLSVGNQTLELAYKGPNHEPGNIFIYAPKQKVLALIDVVFPGWVPFAELAVSEDIPGWIHAHDLILEYDFVHYVGGHLSRTGVRQDVLVQKEYIQDLMDNCKEAITNSTMSINDIVGPTVQKNPGNGWATFKTYLTYVANECSEKTNKKWLGRLGAADVFGYDNAFKMVEVLRLDYSFLGPFGVV</sequence>
<dbReference type="InterPro" id="IPR036866">
    <property type="entry name" value="RibonucZ/Hydroxyglut_hydro"/>
</dbReference>
<organism evidence="3 4">
    <name type="scientific">Discina gigas</name>
    <dbReference type="NCBI Taxonomy" id="1032678"/>
    <lineage>
        <taxon>Eukaryota</taxon>
        <taxon>Fungi</taxon>
        <taxon>Dikarya</taxon>
        <taxon>Ascomycota</taxon>
        <taxon>Pezizomycotina</taxon>
        <taxon>Pezizomycetes</taxon>
        <taxon>Pezizales</taxon>
        <taxon>Discinaceae</taxon>
        <taxon>Discina</taxon>
    </lineage>
</organism>
<evidence type="ECO:0000259" key="2">
    <source>
        <dbReference type="SMART" id="SM00849"/>
    </source>
</evidence>
<proteinExistence type="predicted"/>
<evidence type="ECO:0000313" key="4">
    <source>
        <dbReference type="Proteomes" id="UP001447188"/>
    </source>
</evidence>
<dbReference type="SMART" id="SM00849">
    <property type="entry name" value="Lactamase_B"/>
    <property type="match status" value="1"/>
</dbReference>
<accession>A0ABR3GN02</accession>
<dbReference type="EMBL" id="JBBBZM010000037">
    <property type="protein sequence ID" value="KAL0637297.1"/>
    <property type="molecule type" value="Genomic_DNA"/>
</dbReference>
<dbReference type="PANTHER" id="PTHR42951:SF4">
    <property type="entry name" value="ACYL-COENZYME A THIOESTERASE MBLAC2"/>
    <property type="match status" value="1"/>
</dbReference>
<feature type="domain" description="Metallo-beta-lactamase" evidence="2">
    <location>
        <begin position="45"/>
        <end position="234"/>
    </location>
</feature>
<dbReference type="InterPro" id="IPR001279">
    <property type="entry name" value="Metallo-B-lactamas"/>
</dbReference>
<dbReference type="CDD" id="cd16276">
    <property type="entry name" value="metallo-hydrolase-like_MBL-fold"/>
    <property type="match status" value="1"/>
</dbReference>
<comment type="caution">
    <text evidence="3">The sequence shown here is derived from an EMBL/GenBank/DDBJ whole genome shotgun (WGS) entry which is preliminary data.</text>
</comment>
<feature type="signal peptide" evidence="1">
    <location>
        <begin position="1"/>
        <end position="18"/>
    </location>
</feature>
<dbReference type="SUPFAM" id="SSF56281">
    <property type="entry name" value="Metallo-hydrolase/oxidoreductase"/>
    <property type="match status" value="1"/>
</dbReference>
<keyword evidence="1" id="KW-0732">Signal</keyword>
<dbReference type="Pfam" id="PF00753">
    <property type="entry name" value="Lactamase_B"/>
    <property type="match status" value="1"/>
</dbReference>
<feature type="chain" id="PRO_5047248032" description="Metallo-beta-lactamase domain-containing protein" evidence="1">
    <location>
        <begin position="19"/>
        <end position="342"/>
    </location>
</feature>
<dbReference type="InterPro" id="IPR050855">
    <property type="entry name" value="NDM-1-like"/>
</dbReference>
<keyword evidence="4" id="KW-1185">Reference proteome</keyword>
<gene>
    <name evidence="3" type="ORF">Q9L58_003781</name>
</gene>
<evidence type="ECO:0000313" key="3">
    <source>
        <dbReference type="EMBL" id="KAL0637297.1"/>
    </source>
</evidence>
<evidence type="ECO:0000256" key="1">
    <source>
        <dbReference type="SAM" id="SignalP"/>
    </source>
</evidence>